<comment type="similarity">
    <text evidence="4 7">Belongs to the NanE family.</text>
</comment>
<protein>
    <recommendedName>
        <fullName evidence="7">Putative N-acetylmannosamine-6-phosphate 2-epimerase</fullName>
        <ecNumber evidence="7">5.1.3.9</ecNumber>
    </recommendedName>
    <alternativeName>
        <fullName evidence="7">ManNAc-6-P epimerase</fullName>
    </alternativeName>
</protein>
<dbReference type="InterPro" id="IPR007260">
    <property type="entry name" value="NanE"/>
</dbReference>
<keyword evidence="6 7" id="KW-0119">Carbohydrate metabolism</keyword>
<dbReference type="STRING" id="1236976.JCM16418_2804"/>
<evidence type="ECO:0000256" key="7">
    <source>
        <dbReference type="HAMAP-Rule" id="MF_01235"/>
    </source>
</evidence>
<comment type="catalytic activity">
    <reaction evidence="1 7">
        <text>an N-acyl-D-glucosamine 6-phosphate = an N-acyl-D-mannosamine 6-phosphate</text>
        <dbReference type="Rhea" id="RHEA:23932"/>
        <dbReference type="ChEBI" id="CHEBI:57599"/>
        <dbReference type="ChEBI" id="CHEBI:57666"/>
        <dbReference type="EC" id="5.1.3.9"/>
    </reaction>
</comment>
<dbReference type="FunFam" id="3.20.20.70:FF:000035">
    <property type="entry name" value="Putative N-acetylmannosamine-6-phosphate 2-epimerase"/>
    <property type="match status" value="1"/>
</dbReference>
<evidence type="ECO:0000256" key="3">
    <source>
        <dbReference type="ARBA" id="ARBA00005081"/>
    </source>
</evidence>
<evidence type="ECO:0000313" key="8">
    <source>
        <dbReference type="EMBL" id="GAF08714.1"/>
    </source>
</evidence>
<dbReference type="InterPro" id="IPR011060">
    <property type="entry name" value="RibuloseP-bd_barrel"/>
</dbReference>
<evidence type="ECO:0000256" key="2">
    <source>
        <dbReference type="ARBA" id="ARBA00002147"/>
    </source>
</evidence>
<dbReference type="CDD" id="cd04729">
    <property type="entry name" value="NanE"/>
    <property type="match status" value="1"/>
</dbReference>
<evidence type="ECO:0000256" key="1">
    <source>
        <dbReference type="ARBA" id="ARBA00000056"/>
    </source>
</evidence>
<dbReference type="RefSeq" id="WP_036649322.1">
    <property type="nucleotide sequence ID" value="NZ_BAVZ01000007.1"/>
</dbReference>
<dbReference type="InterPro" id="IPR013785">
    <property type="entry name" value="Aldolase_TIM"/>
</dbReference>
<dbReference type="SUPFAM" id="SSF51366">
    <property type="entry name" value="Ribulose-phoshate binding barrel"/>
    <property type="match status" value="1"/>
</dbReference>
<comment type="function">
    <text evidence="2 7">Converts N-acetylmannosamine-6-phosphate (ManNAc-6-P) to N-acetylglucosamine-6-phosphate (GlcNAc-6-P).</text>
</comment>
<dbReference type="PANTHER" id="PTHR36204">
    <property type="entry name" value="N-ACETYLMANNOSAMINE-6-PHOSPHATE 2-EPIMERASE-RELATED"/>
    <property type="match status" value="1"/>
</dbReference>
<comment type="caution">
    <text evidence="8">The sequence shown here is derived from an EMBL/GenBank/DDBJ whole genome shotgun (WGS) entry which is preliminary data.</text>
</comment>
<dbReference type="GO" id="GO:0005975">
    <property type="term" value="P:carbohydrate metabolic process"/>
    <property type="evidence" value="ECO:0007669"/>
    <property type="project" value="UniProtKB-UniRule"/>
</dbReference>
<keyword evidence="5 7" id="KW-0413">Isomerase</keyword>
<dbReference type="GO" id="GO:0047465">
    <property type="term" value="F:N-acylglucosamine-6-phosphate 2-epimerase activity"/>
    <property type="evidence" value="ECO:0007669"/>
    <property type="project" value="UniProtKB-EC"/>
</dbReference>
<dbReference type="PANTHER" id="PTHR36204:SF1">
    <property type="entry name" value="N-ACETYLMANNOSAMINE-6-PHOSPHATE 2-EPIMERASE-RELATED"/>
    <property type="match status" value="1"/>
</dbReference>
<dbReference type="Proteomes" id="UP000019364">
    <property type="component" value="Unassembled WGS sequence"/>
</dbReference>
<dbReference type="GO" id="GO:0005829">
    <property type="term" value="C:cytosol"/>
    <property type="evidence" value="ECO:0007669"/>
    <property type="project" value="TreeGrafter"/>
</dbReference>
<dbReference type="GO" id="GO:0019262">
    <property type="term" value="P:N-acetylneuraminate catabolic process"/>
    <property type="evidence" value="ECO:0007669"/>
    <property type="project" value="UniProtKB-UniRule"/>
</dbReference>
<dbReference type="HAMAP" id="MF_01235">
    <property type="entry name" value="ManNAc6P_epimer"/>
    <property type="match status" value="1"/>
</dbReference>
<organism evidence="8 9">
    <name type="scientific">Paenibacillus pini JCM 16418</name>
    <dbReference type="NCBI Taxonomy" id="1236976"/>
    <lineage>
        <taxon>Bacteria</taxon>
        <taxon>Bacillati</taxon>
        <taxon>Bacillota</taxon>
        <taxon>Bacilli</taxon>
        <taxon>Bacillales</taxon>
        <taxon>Paenibacillaceae</taxon>
        <taxon>Paenibacillus</taxon>
    </lineage>
</organism>
<dbReference type="NCBIfam" id="NF002231">
    <property type="entry name" value="PRK01130.1"/>
    <property type="match status" value="1"/>
</dbReference>
<reference evidence="8 9" key="1">
    <citation type="journal article" date="2014" name="Genome Announc.">
        <title>Draft Genome Sequence of Paenibacillus pini JCM 16418T, Isolated from the Rhizosphere of Pine Tree.</title>
        <authorList>
            <person name="Yuki M."/>
            <person name="Oshima K."/>
            <person name="Suda W."/>
            <person name="Oshida Y."/>
            <person name="Kitamura K."/>
            <person name="Iida Y."/>
            <person name="Hattori M."/>
            <person name="Ohkuma M."/>
        </authorList>
    </citation>
    <scope>NUCLEOTIDE SEQUENCE [LARGE SCALE GENOMIC DNA]</scope>
    <source>
        <strain evidence="8 9">JCM 16418</strain>
    </source>
</reference>
<sequence>MDRDNNMLSKIQDKLVVSCQALPEEPLHSPFIMGRMAYAAFLGGAGGIRANSVEDIHEIKKHVDLPIIGIIKRVYDDCDVFITPTLKEIDELCAEGVDMIALDATDRIRPDGSTISELFPMIREKYKNQLFMADCSTYEEAMKAAELGFDCVGTTLSGYTEATKGKSLPDFELVEKLVKNSSVPVISEGGISTPEELKRMYELGVNAAVVGSAITRPMDITKRFMKAVRKQEG</sequence>
<dbReference type="UniPathway" id="UPA00629">
    <property type="reaction ID" value="UER00682"/>
</dbReference>
<evidence type="ECO:0000313" key="9">
    <source>
        <dbReference type="Proteomes" id="UP000019364"/>
    </source>
</evidence>
<evidence type="ECO:0000256" key="5">
    <source>
        <dbReference type="ARBA" id="ARBA00023235"/>
    </source>
</evidence>
<proteinExistence type="inferred from homology"/>
<dbReference type="Gene3D" id="3.20.20.70">
    <property type="entry name" value="Aldolase class I"/>
    <property type="match status" value="1"/>
</dbReference>
<dbReference type="OrthoDB" id="9781704at2"/>
<name>W7Z2Q8_9BACL</name>
<gene>
    <name evidence="7" type="primary">nanE</name>
    <name evidence="8" type="ORF">JCM16418_2804</name>
</gene>
<dbReference type="Pfam" id="PF04131">
    <property type="entry name" value="NanE"/>
    <property type="match status" value="1"/>
</dbReference>
<keyword evidence="9" id="KW-1185">Reference proteome</keyword>
<dbReference type="GO" id="GO:0006053">
    <property type="term" value="P:N-acetylmannosamine catabolic process"/>
    <property type="evidence" value="ECO:0007669"/>
    <property type="project" value="TreeGrafter"/>
</dbReference>
<evidence type="ECO:0000256" key="6">
    <source>
        <dbReference type="ARBA" id="ARBA00023277"/>
    </source>
</evidence>
<accession>W7Z2Q8</accession>
<dbReference type="EMBL" id="BAVZ01000007">
    <property type="protein sequence ID" value="GAF08714.1"/>
    <property type="molecule type" value="Genomic_DNA"/>
</dbReference>
<dbReference type="EC" id="5.1.3.9" evidence="7"/>
<comment type="pathway">
    <text evidence="3 7">Amino-sugar metabolism; N-acetylneuraminate degradation; D-fructose 6-phosphate from N-acetylneuraminate: step 3/5.</text>
</comment>
<evidence type="ECO:0000256" key="4">
    <source>
        <dbReference type="ARBA" id="ARBA00007439"/>
    </source>
</evidence>
<dbReference type="AlphaFoldDB" id="W7Z2Q8"/>
<dbReference type="eggNOG" id="COG3010">
    <property type="taxonomic scope" value="Bacteria"/>
</dbReference>